<keyword evidence="2" id="KW-1185">Reference proteome</keyword>
<sequence>MQDCFFRLQMKLVHSGRRRINFRRSWMILLYGIEEGRCGSVVNACYAGCSMVWLGHLEKGLCPQGLLHASVFSDENLLFAHARTDATDQPRRCSRILSRGCAWSSSTSVSCHCSTPPCRLGFLFAIEAFRNRVHGA</sequence>
<reference evidence="2" key="1">
    <citation type="journal article" date="2014" name="Science">
        <title>Ancient hybridizations among the ancestral genomes of bread wheat.</title>
        <authorList>
            <consortium name="International Wheat Genome Sequencing Consortium,"/>
            <person name="Marcussen T."/>
            <person name="Sandve S.R."/>
            <person name="Heier L."/>
            <person name="Spannagl M."/>
            <person name="Pfeifer M."/>
            <person name="Jakobsen K.S."/>
            <person name="Wulff B.B."/>
            <person name="Steuernagel B."/>
            <person name="Mayer K.F."/>
            <person name="Olsen O.A."/>
        </authorList>
    </citation>
    <scope>NUCLEOTIDE SEQUENCE [LARGE SCALE GENOMIC DNA]</scope>
    <source>
        <strain evidence="2">cv. AL8/78</strain>
    </source>
</reference>
<evidence type="ECO:0000313" key="2">
    <source>
        <dbReference type="Proteomes" id="UP000015105"/>
    </source>
</evidence>
<organism evidence="1 2">
    <name type="scientific">Aegilops tauschii subsp. strangulata</name>
    <name type="common">Goatgrass</name>
    <dbReference type="NCBI Taxonomy" id="200361"/>
    <lineage>
        <taxon>Eukaryota</taxon>
        <taxon>Viridiplantae</taxon>
        <taxon>Streptophyta</taxon>
        <taxon>Embryophyta</taxon>
        <taxon>Tracheophyta</taxon>
        <taxon>Spermatophyta</taxon>
        <taxon>Magnoliopsida</taxon>
        <taxon>Liliopsida</taxon>
        <taxon>Poales</taxon>
        <taxon>Poaceae</taxon>
        <taxon>BOP clade</taxon>
        <taxon>Pooideae</taxon>
        <taxon>Triticodae</taxon>
        <taxon>Triticeae</taxon>
        <taxon>Triticinae</taxon>
        <taxon>Aegilops</taxon>
    </lineage>
</organism>
<dbReference type="EnsemblPlants" id="AET3Gv21138400.11">
    <property type="protein sequence ID" value="AET3Gv21138400.11"/>
    <property type="gene ID" value="AET3Gv21138400"/>
</dbReference>
<reference evidence="1" key="5">
    <citation type="journal article" date="2021" name="G3 (Bethesda)">
        <title>Aegilops tauschii genome assembly Aet v5.0 features greater sequence contiguity and improved annotation.</title>
        <authorList>
            <person name="Wang L."/>
            <person name="Zhu T."/>
            <person name="Rodriguez J.C."/>
            <person name="Deal K.R."/>
            <person name="Dubcovsky J."/>
            <person name="McGuire P.E."/>
            <person name="Lux T."/>
            <person name="Spannagl M."/>
            <person name="Mayer K.F.X."/>
            <person name="Baldrich P."/>
            <person name="Meyers B.C."/>
            <person name="Huo N."/>
            <person name="Gu Y.Q."/>
            <person name="Zhou H."/>
            <person name="Devos K.M."/>
            <person name="Bennetzen J.L."/>
            <person name="Unver T."/>
            <person name="Budak H."/>
            <person name="Gulick P.J."/>
            <person name="Galiba G."/>
            <person name="Kalapos B."/>
            <person name="Nelson D.R."/>
            <person name="Li P."/>
            <person name="You F.M."/>
            <person name="Luo M.C."/>
            <person name="Dvorak J."/>
        </authorList>
    </citation>
    <scope>NUCLEOTIDE SEQUENCE [LARGE SCALE GENOMIC DNA]</scope>
    <source>
        <strain evidence="1">cv. AL8/78</strain>
    </source>
</reference>
<reference evidence="1" key="4">
    <citation type="submission" date="2019-03" db="UniProtKB">
        <authorList>
            <consortium name="EnsemblPlants"/>
        </authorList>
    </citation>
    <scope>IDENTIFICATION</scope>
</reference>
<proteinExistence type="predicted"/>
<accession>A0A453GNX4</accession>
<name>A0A453GNX4_AEGTS</name>
<dbReference type="Proteomes" id="UP000015105">
    <property type="component" value="Chromosome 3D"/>
</dbReference>
<dbReference type="AlphaFoldDB" id="A0A453GNX4"/>
<protein>
    <submittedName>
        <fullName evidence="1">Uncharacterized protein</fullName>
    </submittedName>
</protein>
<evidence type="ECO:0000313" key="1">
    <source>
        <dbReference type="EnsemblPlants" id="AET3Gv21138400.1"/>
    </source>
</evidence>
<dbReference type="Gramene" id="AET3Gv21138400.1">
    <property type="protein sequence ID" value="AET3Gv21138400.1"/>
    <property type="gene ID" value="AET3Gv21138400"/>
</dbReference>
<reference evidence="2" key="2">
    <citation type="journal article" date="2017" name="Nat. Plants">
        <title>The Aegilops tauschii genome reveals multiple impacts of transposons.</title>
        <authorList>
            <person name="Zhao G."/>
            <person name="Zou C."/>
            <person name="Li K."/>
            <person name="Wang K."/>
            <person name="Li T."/>
            <person name="Gao L."/>
            <person name="Zhang X."/>
            <person name="Wang H."/>
            <person name="Yang Z."/>
            <person name="Liu X."/>
            <person name="Jiang W."/>
            <person name="Mao L."/>
            <person name="Kong X."/>
            <person name="Jiao Y."/>
            <person name="Jia J."/>
        </authorList>
    </citation>
    <scope>NUCLEOTIDE SEQUENCE [LARGE SCALE GENOMIC DNA]</scope>
    <source>
        <strain evidence="2">cv. AL8/78</strain>
    </source>
</reference>
<dbReference type="Gramene" id="AET3Gv21138400.11">
    <property type="protein sequence ID" value="AET3Gv21138400.11"/>
    <property type="gene ID" value="AET3Gv21138400"/>
</dbReference>
<reference evidence="1" key="3">
    <citation type="journal article" date="2017" name="Nature">
        <title>Genome sequence of the progenitor of the wheat D genome Aegilops tauschii.</title>
        <authorList>
            <person name="Luo M.C."/>
            <person name="Gu Y.Q."/>
            <person name="Puiu D."/>
            <person name="Wang H."/>
            <person name="Twardziok S.O."/>
            <person name="Deal K.R."/>
            <person name="Huo N."/>
            <person name="Zhu T."/>
            <person name="Wang L."/>
            <person name="Wang Y."/>
            <person name="McGuire P.E."/>
            <person name="Liu S."/>
            <person name="Long H."/>
            <person name="Ramasamy R.K."/>
            <person name="Rodriguez J.C."/>
            <person name="Van S.L."/>
            <person name="Yuan L."/>
            <person name="Wang Z."/>
            <person name="Xia Z."/>
            <person name="Xiao L."/>
            <person name="Anderson O.D."/>
            <person name="Ouyang S."/>
            <person name="Liang Y."/>
            <person name="Zimin A.V."/>
            <person name="Pertea G."/>
            <person name="Qi P."/>
            <person name="Bennetzen J.L."/>
            <person name="Dai X."/>
            <person name="Dawson M.W."/>
            <person name="Muller H.G."/>
            <person name="Kugler K."/>
            <person name="Rivarola-Duarte L."/>
            <person name="Spannagl M."/>
            <person name="Mayer K.F.X."/>
            <person name="Lu F.H."/>
            <person name="Bevan M.W."/>
            <person name="Leroy P."/>
            <person name="Li P."/>
            <person name="You F.M."/>
            <person name="Sun Q."/>
            <person name="Liu Z."/>
            <person name="Lyons E."/>
            <person name="Wicker T."/>
            <person name="Salzberg S.L."/>
            <person name="Devos K.M."/>
            <person name="Dvorak J."/>
        </authorList>
    </citation>
    <scope>NUCLEOTIDE SEQUENCE [LARGE SCALE GENOMIC DNA]</scope>
    <source>
        <strain evidence="1">cv. AL8/78</strain>
    </source>
</reference>
<dbReference type="EnsemblPlants" id="AET3Gv21138400.1">
    <property type="protein sequence ID" value="AET3Gv21138400.1"/>
    <property type="gene ID" value="AET3Gv21138400"/>
</dbReference>